<dbReference type="EMBL" id="JRRC01187971">
    <property type="protein sequence ID" value="KHG01373.1"/>
    <property type="molecule type" value="Genomic_DNA"/>
</dbReference>
<name>A0A0B0MGW8_GOSAR</name>
<comment type="caution">
    <text evidence="1">The sequence shown here is derived from an EMBL/GenBank/DDBJ whole genome shotgun (WGS) entry which is preliminary data.</text>
</comment>
<keyword evidence="2" id="KW-1185">Reference proteome</keyword>
<evidence type="ECO:0000313" key="2">
    <source>
        <dbReference type="Proteomes" id="UP000032142"/>
    </source>
</evidence>
<evidence type="ECO:0000313" key="1">
    <source>
        <dbReference type="EMBL" id="KHG01373.1"/>
    </source>
</evidence>
<organism evidence="1 2">
    <name type="scientific">Gossypium arboreum</name>
    <name type="common">Tree cotton</name>
    <name type="synonym">Gossypium nanking</name>
    <dbReference type="NCBI Taxonomy" id="29729"/>
    <lineage>
        <taxon>Eukaryota</taxon>
        <taxon>Viridiplantae</taxon>
        <taxon>Streptophyta</taxon>
        <taxon>Embryophyta</taxon>
        <taxon>Tracheophyta</taxon>
        <taxon>Spermatophyta</taxon>
        <taxon>Magnoliopsida</taxon>
        <taxon>eudicotyledons</taxon>
        <taxon>Gunneridae</taxon>
        <taxon>Pentapetalae</taxon>
        <taxon>rosids</taxon>
        <taxon>malvids</taxon>
        <taxon>Malvales</taxon>
        <taxon>Malvaceae</taxon>
        <taxon>Malvoideae</taxon>
        <taxon>Gossypium</taxon>
    </lineage>
</organism>
<dbReference type="AlphaFoldDB" id="A0A0B0MGW8"/>
<gene>
    <name evidence="1" type="ORF">F383_21412</name>
</gene>
<sequence length="40" mass="4850">MYWLVMNKDLIWYIAIEIGLYWLMGCKHINYSYAHANVIV</sequence>
<proteinExistence type="predicted"/>
<dbReference type="Proteomes" id="UP000032142">
    <property type="component" value="Unassembled WGS sequence"/>
</dbReference>
<protein>
    <submittedName>
        <fullName evidence="1">Uncharacterized protein</fullName>
    </submittedName>
</protein>
<reference evidence="2" key="1">
    <citation type="submission" date="2014-09" db="EMBL/GenBank/DDBJ databases">
        <authorList>
            <person name="Mudge J."/>
            <person name="Ramaraj T."/>
            <person name="Lindquist I.E."/>
            <person name="Bharti A.K."/>
            <person name="Sundararajan A."/>
            <person name="Cameron C.T."/>
            <person name="Woodward J.E."/>
            <person name="May G.D."/>
            <person name="Brubaker C."/>
            <person name="Broadhvest J."/>
            <person name="Wilkins T.A."/>
        </authorList>
    </citation>
    <scope>NUCLEOTIDE SEQUENCE</scope>
    <source>
        <strain evidence="2">cv. AKA8401</strain>
    </source>
</reference>
<accession>A0A0B0MGW8</accession>